<evidence type="ECO:0000313" key="7">
    <source>
        <dbReference type="Proteomes" id="UP000238350"/>
    </source>
</evidence>
<dbReference type="PANTHER" id="PTHR12399:SF0">
    <property type="entry name" value="EUKARYOTIC TRANSLATION INITIATION FACTOR 3 SUBUNIT D"/>
    <property type="match status" value="1"/>
</dbReference>
<reference evidence="6 7" key="1">
    <citation type="submission" date="2017-04" db="EMBL/GenBank/DDBJ databases">
        <title>Genome sequencing of [Candida] sorbophila.</title>
        <authorList>
            <person name="Ahn J.O."/>
        </authorList>
    </citation>
    <scope>NUCLEOTIDE SEQUENCE [LARGE SCALE GENOMIC DNA]</scope>
    <source>
        <strain evidence="6 7">DS02</strain>
    </source>
</reference>
<feature type="region of interest" description="Disordered" evidence="5">
    <location>
        <begin position="39"/>
        <end position="65"/>
    </location>
</feature>
<dbReference type="RefSeq" id="XP_024663489.1">
    <property type="nucleotide sequence ID" value="XM_024807721.1"/>
</dbReference>
<evidence type="ECO:0000313" key="6">
    <source>
        <dbReference type="EMBL" id="PRT53543.1"/>
    </source>
</evidence>
<keyword evidence="1" id="KW-0963">Cytoplasm</keyword>
<keyword evidence="2 6" id="KW-0396">Initiation factor</keyword>
<accession>A0A2T0FEW7</accession>
<dbReference type="EMBL" id="NDIQ01000001">
    <property type="protein sequence ID" value="PRT53543.1"/>
    <property type="molecule type" value="Genomic_DNA"/>
</dbReference>
<evidence type="ECO:0000256" key="5">
    <source>
        <dbReference type="SAM" id="MobiDB-lite"/>
    </source>
</evidence>
<name>A0A2T0FEW7_9ASCO</name>
<dbReference type="GO" id="GO:0005852">
    <property type="term" value="C:eukaryotic translation initiation factor 3 complex"/>
    <property type="evidence" value="ECO:0007669"/>
    <property type="project" value="InterPro"/>
</dbReference>
<dbReference type="InterPro" id="IPR007783">
    <property type="entry name" value="eIF3d"/>
</dbReference>
<proteinExistence type="predicted"/>
<evidence type="ECO:0000256" key="4">
    <source>
        <dbReference type="ARBA" id="ARBA00022917"/>
    </source>
</evidence>
<feature type="compositionally biased region" description="Basic and acidic residues" evidence="5">
    <location>
        <begin position="46"/>
        <end position="65"/>
    </location>
</feature>
<dbReference type="OrthoDB" id="16538at2759"/>
<evidence type="ECO:0000256" key="2">
    <source>
        <dbReference type="ARBA" id="ARBA00022540"/>
    </source>
</evidence>
<keyword evidence="4" id="KW-0648">Protein biosynthesis</keyword>
<dbReference type="GeneID" id="36514912"/>
<keyword evidence="7" id="KW-1185">Reference proteome</keyword>
<dbReference type="PANTHER" id="PTHR12399">
    <property type="entry name" value="EUKARYOTIC TRANSLATION INITIATION FACTOR 3 SUBUNIT 7"/>
    <property type="match status" value="1"/>
</dbReference>
<feature type="compositionally biased region" description="Low complexity" evidence="5">
    <location>
        <begin position="113"/>
        <end position="126"/>
    </location>
</feature>
<dbReference type="PIRSF" id="PIRSF016281">
    <property type="entry name" value="EIF-3_zeta"/>
    <property type="match status" value="1"/>
</dbReference>
<evidence type="ECO:0000256" key="1">
    <source>
        <dbReference type="ARBA" id="ARBA00022490"/>
    </source>
</evidence>
<comment type="caution">
    <text evidence="6">The sequence shown here is derived from an EMBL/GenBank/DDBJ whole genome shotgun (WGS) entry which is preliminary data.</text>
</comment>
<sequence length="525" mass="57592">MNLPEFSSIWGPPAEVPSTLRFSDTPYAPFSKGDKLGKAADWAADPVKDGKDQRRTQGRGFRDPYHAYGASSTRFFTNEDNESSWSFNVVDSGTKGTPKPRGQQNAVLKTRGRMQGQQQQSAPQGRAIGQASSFANRSAGGGGYRRPGAGYADKGKAREPSVAIGPTWKLVQSNNFNELKKLTYNVPLSEGKTIGTYGSVQYFDRATEKITQPMKLKVVDSTVYNVTTSEDPVINKLAGSNVGQVFATDAILAVIMCTTKSNNPWDIVVNKVDGKIFFDKRDGGPLDFLTVDENSVHSPADDAENRIDSTSALSIEATYINQNFVANVVTRDGAKHDFENTNPFATSDDEPVLPKGYIYRQFNLEADSEKPPLELVVRCEIDAVVAGPDGDNFAIVRALNEYGGYKSLEWKDRFVNHRGAIVAAEMKNNLNKLSQWTVQALLSGSKALKIGFVSRVNAKEKTNHEIVGVLSGAPTQFATQLNLQMQNGWGIVRSLINIISSLEDGKYAILRDPNLQFLRVYQVPN</sequence>
<gene>
    <name evidence="6" type="ORF">B9G98_01163</name>
</gene>
<organism evidence="6 7">
    <name type="scientific">Wickerhamiella sorbophila</name>
    <dbReference type="NCBI Taxonomy" id="45607"/>
    <lineage>
        <taxon>Eukaryota</taxon>
        <taxon>Fungi</taxon>
        <taxon>Dikarya</taxon>
        <taxon>Ascomycota</taxon>
        <taxon>Saccharomycotina</taxon>
        <taxon>Dipodascomycetes</taxon>
        <taxon>Dipodascales</taxon>
        <taxon>Trichomonascaceae</taxon>
        <taxon>Wickerhamiella</taxon>
    </lineage>
</organism>
<feature type="region of interest" description="Disordered" evidence="5">
    <location>
        <begin position="87"/>
        <end position="158"/>
    </location>
</feature>
<dbReference type="AlphaFoldDB" id="A0A2T0FEW7"/>
<dbReference type="GO" id="GO:0003743">
    <property type="term" value="F:translation initiation factor activity"/>
    <property type="evidence" value="ECO:0007669"/>
    <property type="project" value="UniProtKB-KW"/>
</dbReference>
<keyword evidence="3" id="KW-0694">RNA-binding</keyword>
<dbReference type="STRING" id="45607.A0A2T0FEW7"/>
<evidence type="ECO:0000256" key="3">
    <source>
        <dbReference type="ARBA" id="ARBA00022884"/>
    </source>
</evidence>
<dbReference type="Pfam" id="PF05091">
    <property type="entry name" value="eIF-3_zeta"/>
    <property type="match status" value="1"/>
</dbReference>
<protein>
    <submittedName>
        <fullName evidence="6">Eukaryotic translation initiation factor 3 subunit D</fullName>
    </submittedName>
</protein>
<dbReference type="GO" id="GO:0003723">
    <property type="term" value="F:RNA binding"/>
    <property type="evidence" value="ECO:0007669"/>
    <property type="project" value="UniProtKB-KW"/>
</dbReference>
<dbReference type="Proteomes" id="UP000238350">
    <property type="component" value="Unassembled WGS sequence"/>
</dbReference>